<gene>
    <name evidence="3" type="ORF">SAMN04488003_103118</name>
</gene>
<dbReference type="PANTHER" id="PTHR20854">
    <property type="entry name" value="INOSITOL MONOPHOSPHATASE"/>
    <property type="match status" value="1"/>
</dbReference>
<dbReference type="GO" id="GO:0008934">
    <property type="term" value="F:inositol monophosphate 1-phosphatase activity"/>
    <property type="evidence" value="ECO:0007669"/>
    <property type="project" value="TreeGrafter"/>
</dbReference>
<dbReference type="Gene3D" id="3.40.190.80">
    <property type="match status" value="1"/>
</dbReference>
<dbReference type="Gene3D" id="3.30.540.10">
    <property type="entry name" value="Fructose-1,6-Bisphosphatase, subunit A, domain 1"/>
    <property type="match status" value="1"/>
</dbReference>
<keyword evidence="4" id="KW-1185">Reference proteome</keyword>
<evidence type="ECO:0000313" key="3">
    <source>
        <dbReference type="EMBL" id="SEM68550.1"/>
    </source>
</evidence>
<dbReference type="GO" id="GO:0006020">
    <property type="term" value="P:inositol metabolic process"/>
    <property type="evidence" value="ECO:0007669"/>
    <property type="project" value="TreeGrafter"/>
</dbReference>
<evidence type="ECO:0000256" key="1">
    <source>
        <dbReference type="ARBA" id="ARBA00009759"/>
    </source>
</evidence>
<comment type="cofactor">
    <cofactor evidence="2">
        <name>Mg(2+)</name>
        <dbReference type="ChEBI" id="CHEBI:18420"/>
    </cofactor>
</comment>
<dbReference type="OrthoDB" id="9785695at2"/>
<accession>A0A1H8ACU6</accession>
<reference evidence="3 4" key="1">
    <citation type="submission" date="2016-10" db="EMBL/GenBank/DDBJ databases">
        <authorList>
            <person name="de Groot N.N."/>
        </authorList>
    </citation>
    <scope>NUCLEOTIDE SEQUENCE [LARGE SCALE GENOMIC DNA]</scope>
    <source>
        <strain evidence="3 4">DSM 16213</strain>
    </source>
</reference>
<dbReference type="InterPro" id="IPR000760">
    <property type="entry name" value="Inositol_monophosphatase-like"/>
</dbReference>
<dbReference type="Pfam" id="PF00459">
    <property type="entry name" value="Inositol_P"/>
    <property type="match status" value="1"/>
</dbReference>
<dbReference type="STRING" id="245187.SAMN04488003_103118"/>
<keyword evidence="2" id="KW-0460">Magnesium</keyword>
<proteinExistence type="inferred from homology"/>
<feature type="binding site" evidence="2">
    <location>
        <position position="112"/>
    </location>
    <ligand>
        <name>Mg(2+)</name>
        <dbReference type="ChEBI" id="CHEBI:18420"/>
        <label>1</label>
        <note>catalytic</note>
    </ligand>
</feature>
<evidence type="ECO:0000313" key="4">
    <source>
        <dbReference type="Proteomes" id="UP000199585"/>
    </source>
</evidence>
<dbReference type="PANTHER" id="PTHR20854:SF4">
    <property type="entry name" value="INOSITOL-1-MONOPHOSPHATASE-RELATED"/>
    <property type="match status" value="1"/>
</dbReference>
<feature type="binding site" evidence="2">
    <location>
        <position position="109"/>
    </location>
    <ligand>
        <name>Mg(2+)</name>
        <dbReference type="ChEBI" id="CHEBI:18420"/>
        <label>1</label>
        <note>catalytic</note>
    </ligand>
</feature>
<comment type="similarity">
    <text evidence="1">Belongs to the inositol monophosphatase superfamily.</text>
</comment>
<dbReference type="GO" id="GO:0007165">
    <property type="term" value="P:signal transduction"/>
    <property type="evidence" value="ECO:0007669"/>
    <property type="project" value="TreeGrafter"/>
</dbReference>
<dbReference type="GO" id="GO:0046872">
    <property type="term" value="F:metal ion binding"/>
    <property type="evidence" value="ECO:0007669"/>
    <property type="project" value="UniProtKB-KW"/>
</dbReference>
<dbReference type="EMBL" id="FOCI01000003">
    <property type="protein sequence ID" value="SEM68550.1"/>
    <property type="molecule type" value="Genomic_DNA"/>
</dbReference>
<feature type="binding site" evidence="2">
    <location>
        <position position="236"/>
    </location>
    <ligand>
        <name>Mg(2+)</name>
        <dbReference type="ChEBI" id="CHEBI:18420"/>
        <label>1</label>
        <note>catalytic</note>
    </ligand>
</feature>
<feature type="binding site" evidence="2">
    <location>
        <position position="111"/>
    </location>
    <ligand>
        <name>Mg(2+)</name>
        <dbReference type="ChEBI" id="CHEBI:18420"/>
        <label>1</label>
        <note>catalytic</note>
    </ligand>
</feature>
<dbReference type="SUPFAM" id="SSF56655">
    <property type="entry name" value="Carbohydrate phosphatase"/>
    <property type="match status" value="1"/>
</dbReference>
<evidence type="ECO:0000256" key="2">
    <source>
        <dbReference type="PIRSR" id="PIRSR600760-2"/>
    </source>
</evidence>
<dbReference type="AlphaFoldDB" id="A0A1H8ACU6"/>
<dbReference type="Proteomes" id="UP000199585">
    <property type="component" value="Unassembled WGS sequence"/>
</dbReference>
<keyword evidence="2" id="KW-0479">Metal-binding</keyword>
<dbReference type="PRINTS" id="PR00377">
    <property type="entry name" value="IMPHPHTASES"/>
</dbReference>
<name>A0A1H8ACU6_9RHOB</name>
<feature type="binding site" evidence="2">
    <location>
        <position position="93"/>
    </location>
    <ligand>
        <name>Mg(2+)</name>
        <dbReference type="ChEBI" id="CHEBI:18420"/>
        <label>2</label>
    </ligand>
</feature>
<sequence>MCRTGRSSDHGVGQGLDETLKADLIRVAHTVADAARPETLRLFRSTGLAADDKGAAPGGMGRYDPVTAADRAAEAAMRAVIARERPHDGILGEEMGTTTGTSGLTWVLDPIDGTRGYLCGTPTWGVLVSVADASGPLFGVIDQPFIGERFVGGFGQASVDGPHGTHPLATRPARHLSDAIVLTTFPEVGTEAEGRAFRAVSQAAQLTRYGMDCYAYALLAAGQVDLVIEAGLQPYDVHAPICVVQAAGGIVTDWQGGPAHGGGRVIAAANPRIHAAALALLQASLA</sequence>
<organism evidence="3 4">
    <name type="scientific">Loktanella fryxellensis</name>
    <dbReference type="NCBI Taxonomy" id="245187"/>
    <lineage>
        <taxon>Bacteria</taxon>
        <taxon>Pseudomonadati</taxon>
        <taxon>Pseudomonadota</taxon>
        <taxon>Alphaproteobacteria</taxon>
        <taxon>Rhodobacterales</taxon>
        <taxon>Roseobacteraceae</taxon>
        <taxon>Loktanella</taxon>
    </lineage>
</organism>
<protein>
    <submittedName>
        <fullName evidence="3">Histidinol-phosphatase, inositol monophosphatase family</fullName>
    </submittedName>
</protein>
<dbReference type="RefSeq" id="WP_089898994.1">
    <property type="nucleotide sequence ID" value="NZ_FOCI01000003.1"/>
</dbReference>